<evidence type="ECO:0000259" key="2">
    <source>
        <dbReference type="Pfam" id="PF01420"/>
    </source>
</evidence>
<keyword evidence="1" id="KW-0175">Coiled coil</keyword>
<evidence type="ECO:0000313" key="4">
    <source>
        <dbReference type="Proteomes" id="UP000004561"/>
    </source>
</evidence>
<dbReference type="Gene3D" id="1.10.287.1120">
    <property type="entry name" value="Bipartite methylase S protein"/>
    <property type="match status" value="1"/>
</dbReference>
<dbReference type="Proteomes" id="UP000004561">
    <property type="component" value="Unassembled WGS sequence"/>
</dbReference>
<dbReference type="Pfam" id="PF01420">
    <property type="entry name" value="Methylase_S"/>
    <property type="match status" value="1"/>
</dbReference>
<sequence length="63" mass="7174">MSVAMQQIQIPIPPLNEQIAIANVLSALDHEIISLKNKKRQFENIKKALNHDLMSAKIRVLKK</sequence>
<dbReference type="GO" id="GO:0003677">
    <property type="term" value="F:DNA binding"/>
    <property type="evidence" value="ECO:0007669"/>
    <property type="project" value="InterPro"/>
</dbReference>
<dbReference type="AlphaFoldDB" id="I9WI65"/>
<proteinExistence type="predicted"/>
<feature type="domain" description="Type I restriction modification DNA specificity" evidence="2">
    <location>
        <begin position="5"/>
        <end position="40"/>
    </location>
</feature>
<dbReference type="SUPFAM" id="SSF116734">
    <property type="entry name" value="DNA methylase specificity domain"/>
    <property type="match status" value="1"/>
</dbReference>
<comment type="caution">
    <text evidence="3">The sequence shown here is derived from an EMBL/GenBank/DDBJ whole genome shotgun (WGS) entry which is preliminary data.</text>
</comment>
<protein>
    <submittedName>
        <fullName evidence="3">Type I restriction modification DNA specificity domain protein</fullName>
    </submittedName>
</protein>
<evidence type="ECO:0000256" key="1">
    <source>
        <dbReference type="SAM" id="Coils"/>
    </source>
</evidence>
<reference evidence="3 4" key="1">
    <citation type="journal article" date="2013" name="Pathog. Dis.">
        <title>Genome sequences of 65 Helicobacter pylori strains isolated from asymptomatic individuals and patients with gastric cancer, peptic ulcer disease, or gastritis.</title>
        <authorList>
            <person name="Blanchard T.G."/>
            <person name="Czinn S.J."/>
            <person name="Correa P."/>
            <person name="Nakazawa T."/>
            <person name="Keelan M."/>
            <person name="Morningstar L."/>
            <person name="Santana-Cruz I."/>
            <person name="Maroo A."/>
            <person name="McCracken C."/>
            <person name="Shefchek K."/>
            <person name="Daugherty S."/>
            <person name="Song Y."/>
            <person name="Fraser C.M."/>
            <person name="Fricke W.F."/>
        </authorList>
    </citation>
    <scope>NUCLEOTIDE SEQUENCE [LARGE SCALE GENOMIC DNA]</scope>
    <source>
        <strain evidence="3 4">Hp P-4</strain>
    </source>
</reference>
<gene>
    <name evidence="3" type="ORF">HPHPP4_0105</name>
</gene>
<dbReference type="InterPro" id="IPR000055">
    <property type="entry name" value="Restrct_endonuc_typeI_TRD"/>
</dbReference>
<name>I9WI65_HELPX</name>
<accession>I9WI65</accession>
<evidence type="ECO:0000313" key="3">
    <source>
        <dbReference type="EMBL" id="EJC03640.1"/>
    </source>
</evidence>
<dbReference type="EMBL" id="AKPL01000001">
    <property type="protein sequence ID" value="EJC03640.1"/>
    <property type="molecule type" value="Genomic_DNA"/>
</dbReference>
<dbReference type="PATRIC" id="fig|992075.3.peg.105"/>
<feature type="coiled-coil region" evidence="1">
    <location>
        <begin position="25"/>
        <end position="52"/>
    </location>
</feature>
<organism evidence="3 4">
    <name type="scientific">Helicobacter pylori Hp P-4</name>
    <dbReference type="NCBI Taxonomy" id="992075"/>
    <lineage>
        <taxon>Bacteria</taxon>
        <taxon>Pseudomonadati</taxon>
        <taxon>Campylobacterota</taxon>
        <taxon>Epsilonproteobacteria</taxon>
        <taxon>Campylobacterales</taxon>
        <taxon>Helicobacteraceae</taxon>
        <taxon>Helicobacter</taxon>
    </lineage>
</organism>